<dbReference type="Pfam" id="PF00440">
    <property type="entry name" value="TetR_N"/>
    <property type="match status" value="1"/>
</dbReference>
<dbReference type="GO" id="GO:0003700">
    <property type="term" value="F:DNA-binding transcription factor activity"/>
    <property type="evidence" value="ECO:0007669"/>
    <property type="project" value="TreeGrafter"/>
</dbReference>
<dbReference type="AlphaFoldDB" id="A0A7K3M354"/>
<reference evidence="4 5" key="1">
    <citation type="submission" date="2019-11" db="EMBL/GenBank/DDBJ databases">
        <authorList>
            <person name="Li X.-J."/>
            <person name="Feng X.-M."/>
        </authorList>
    </citation>
    <scope>NUCLEOTIDE SEQUENCE [LARGE SCALE GENOMIC DNA]</scope>
    <source>
        <strain evidence="4 5">XMNu-373</strain>
    </source>
</reference>
<evidence type="ECO:0000256" key="1">
    <source>
        <dbReference type="ARBA" id="ARBA00023125"/>
    </source>
</evidence>
<accession>A0A7K3M354</accession>
<protein>
    <submittedName>
        <fullName evidence="4">TetR family transcriptional regulator</fullName>
    </submittedName>
</protein>
<comment type="caution">
    <text evidence="4">The sequence shown here is derived from an EMBL/GenBank/DDBJ whole genome shotgun (WGS) entry which is preliminary data.</text>
</comment>
<dbReference type="PANTHER" id="PTHR30055">
    <property type="entry name" value="HTH-TYPE TRANSCRIPTIONAL REGULATOR RUTR"/>
    <property type="match status" value="1"/>
</dbReference>
<dbReference type="Gene3D" id="1.10.357.10">
    <property type="entry name" value="Tetracycline Repressor, domain 2"/>
    <property type="match status" value="1"/>
</dbReference>
<dbReference type="PANTHER" id="PTHR30055:SF226">
    <property type="entry name" value="HTH-TYPE TRANSCRIPTIONAL REGULATOR PKSA"/>
    <property type="match status" value="1"/>
</dbReference>
<evidence type="ECO:0000313" key="5">
    <source>
        <dbReference type="Proteomes" id="UP000460435"/>
    </source>
</evidence>
<evidence type="ECO:0000313" key="4">
    <source>
        <dbReference type="EMBL" id="NDL57729.1"/>
    </source>
</evidence>
<dbReference type="SUPFAM" id="SSF46689">
    <property type="entry name" value="Homeodomain-like"/>
    <property type="match status" value="1"/>
</dbReference>
<feature type="domain" description="HTH tetR-type" evidence="3">
    <location>
        <begin position="10"/>
        <end position="70"/>
    </location>
</feature>
<sequence length="189" mass="20874">MGDEAKDVAPDTASRIREVALDLFSRNGYEKTSLREIAEVLGITKAAVYYHYRSKVDILDDLLRPIADEEEKILADASRIVLDSVEGRLGLIERYLDLVLKYRELTGYIVSDIVGASNSRMVPRLQRHDRQLMTLLSQGDLSLPEQVRTLAALGAVMAILTMSEVPSDELRPLVLEAARGALGLDGVGH</sequence>
<dbReference type="PROSITE" id="PS50977">
    <property type="entry name" value="HTH_TETR_2"/>
    <property type="match status" value="1"/>
</dbReference>
<dbReference type="RefSeq" id="WP_162450397.1">
    <property type="nucleotide sequence ID" value="NZ_WLZY01000003.1"/>
</dbReference>
<gene>
    <name evidence="4" type="ORF">F7O44_11650</name>
</gene>
<dbReference type="InterPro" id="IPR050109">
    <property type="entry name" value="HTH-type_TetR-like_transc_reg"/>
</dbReference>
<dbReference type="InterPro" id="IPR009057">
    <property type="entry name" value="Homeodomain-like_sf"/>
</dbReference>
<proteinExistence type="predicted"/>
<keyword evidence="5" id="KW-1185">Reference proteome</keyword>
<keyword evidence="1 2" id="KW-0238">DNA-binding</keyword>
<organism evidence="4 5">
    <name type="scientific">Phytoactinopolyspora mesophila</name>
    <dbReference type="NCBI Taxonomy" id="2650750"/>
    <lineage>
        <taxon>Bacteria</taxon>
        <taxon>Bacillati</taxon>
        <taxon>Actinomycetota</taxon>
        <taxon>Actinomycetes</taxon>
        <taxon>Jiangellales</taxon>
        <taxon>Jiangellaceae</taxon>
        <taxon>Phytoactinopolyspora</taxon>
    </lineage>
</organism>
<dbReference type="GO" id="GO:0000976">
    <property type="term" value="F:transcription cis-regulatory region binding"/>
    <property type="evidence" value="ECO:0007669"/>
    <property type="project" value="TreeGrafter"/>
</dbReference>
<dbReference type="Proteomes" id="UP000460435">
    <property type="component" value="Unassembled WGS sequence"/>
</dbReference>
<dbReference type="EMBL" id="WLZY01000003">
    <property type="protein sequence ID" value="NDL57729.1"/>
    <property type="molecule type" value="Genomic_DNA"/>
</dbReference>
<feature type="DNA-binding region" description="H-T-H motif" evidence="2">
    <location>
        <begin position="33"/>
        <end position="52"/>
    </location>
</feature>
<evidence type="ECO:0000259" key="3">
    <source>
        <dbReference type="PROSITE" id="PS50977"/>
    </source>
</evidence>
<evidence type="ECO:0000256" key="2">
    <source>
        <dbReference type="PROSITE-ProRule" id="PRU00335"/>
    </source>
</evidence>
<name>A0A7K3M354_9ACTN</name>
<dbReference type="InterPro" id="IPR001647">
    <property type="entry name" value="HTH_TetR"/>
</dbReference>
<dbReference type="PRINTS" id="PR00455">
    <property type="entry name" value="HTHTETR"/>
</dbReference>